<dbReference type="EMBL" id="BK015564">
    <property type="protein sequence ID" value="DAE13110.1"/>
    <property type="molecule type" value="Genomic_DNA"/>
</dbReference>
<sequence>MADNIFGDVLLRDENAIPFNTLKRILERPVIHPRYRLSILTPDEQVSYIIPESDITLDGLNYTESYQNGQRRSITVTLANENGQYTPNIDGIWVNTRFGFDVGIQYQDTTIWFPKGVYILGDVSLTRDDSNKTIQFQLSDKYAVFEGKTGTLETAYEVELGSNIIDAVKGVLNFSLGNGYILDYKEPIFDPSFIGLKTQQTIRAEQGETLGSILDALATQLSAEYYYNTVGNLCFYPINETVDDSVKPIIWTYPKFSRDLHNMDLQYQNEQIINCVKVVGDSVDSTIYTATVTNNNPSSPICVERIGRRMDAPYTSSQVWSDDLAYDLANYYLRKSSFVGVQFSVSVSFNPILTVNNLCEVEDEFLSLQREKLLITSISYNSKDGKISLSCCNTSDLPTNTSEKESQGEKIRW</sequence>
<reference evidence="1" key="1">
    <citation type="journal article" date="2021" name="Proc. Natl. Acad. Sci. U.S.A.">
        <title>A Catalog of Tens of Thousands of Viruses from Human Metagenomes Reveals Hidden Associations with Chronic Diseases.</title>
        <authorList>
            <person name="Tisza M.J."/>
            <person name="Buck C.B."/>
        </authorList>
    </citation>
    <scope>NUCLEOTIDE SEQUENCE</scope>
    <source>
        <strain evidence="1">CtLqe90</strain>
    </source>
</reference>
<accession>A0A8S5Q1B0</accession>
<proteinExistence type="predicted"/>
<protein>
    <submittedName>
        <fullName evidence="1">Tail protein</fullName>
    </submittedName>
</protein>
<organism evidence="1">
    <name type="scientific">Siphoviridae sp. ctLqe90</name>
    <dbReference type="NCBI Taxonomy" id="2825456"/>
    <lineage>
        <taxon>Viruses</taxon>
        <taxon>Duplodnaviria</taxon>
        <taxon>Heunggongvirae</taxon>
        <taxon>Uroviricota</taxon>
        <taxon>Caudoviricetes</taxon>
    </lineage>
</organism>
<name>A0A8S5Q1B0_9CAUD</name>
<evidence type="ECO:0000313" key="1">
    <source>
        <dbReference type="EMBL" id="DAE13110.1"/>
    </source>
</evidence>